<evidence type="ECO:0000256" key="4">
    <source>
        <dbReference type="ARBA" id="ARBA00012564"/>
    </source>
</evidence>
<dbReference type="SUPFAM" id="SSF55486">
    <property type="entry name" value="Metalloproteases ('zincins'), catalytic domain"/>
    <property type="match status" value="1"/>
</dbReference>
<evidence type="ECO:0000259" key="13">
    <source>
        <dbReference type="Pfam" id="PF01433"/>
    </source>
</evidence>
<dbReference type="GO" id="GO:0005615">
    <property type="term" value="C:extracellular space"/>
    <property type="evidence" value="ECO:0007669"/>
    <property type="project" value="TreeGrafter"/>
</dbReference>
<dbReference type="EMBL" id="CP032707">
    <property type="protein sequence ID" value="AYG94154.1"/>
    <property type="molecule type" value="Genomic_DNA"/>
</dbReference>
<feature type="domain" description="Peptidase M1 membrane alanine aminopeptidase" evidence="13">
    <location>
        <begin position="331"/>
        <end position="482"/>
    </location>
</feature>
<dbReference type="InterPro" id="IPR042097">
    <property type="entry name" value="Aminopeptidase_N-like_N_sf"/>
</dbReference>
<evidence type="ECO:0000256" key="1">
    <source>
        <dbReference type="ARBA" id="ARBA00000098"/>
    </source>
</evidence>
<keyword evidence="15" id="KW-1185">Reference proteome</keyword>
<evidence type="ECO:0000256" key="6">
    <source>
        <dbReference type="ARBA" id="ARBA00022438"/>
    </source>
</evidence>
<dbReference type="Pfam" id="PF01433">
    <property type="entry name" value="Peptidase_M1"/>
    <property type="match status" value="1"/>
</dbReference>
<keyword evidence="11" id="KW-0482">Metalloprotease</keyword>
<dbReference type="InterPro" id="IPR001930">
    <property type="entry name" value="Peptidase_M1"/>
</dbReference>
<dbReference type="Gene3D" id="1.10.390.10">
    <property type="entry name" value="Neutral Protease Domain 2"/>
    <property type="match status" value="1"/>
</dbReference>
<dbReference type="Gene3D" id="2.60.40.1730">
    <property type="entry name" value="tricorn interacting facor f3 domain"/>
    <property type="match status" value="1"/>
</dbReference>
<evidence type="ECO:0000313" key="15">
    <source>
        <dbReference type="Proteomes" id="UP000276984"/>
    </source>
</evidence>
<protein>
    <recommendedName>
        <fullName evidence="5">Aminopeptidase N</fullName>
        <ecNumber evidence="4">3.4.11.2</ecNumber>
    </recommendedName>
</protein>
<comment type="catalytic activity">
    <reaction evidence="1">
        <text>Release of an N-terminal amino acid, Xaa-|-Yaa- from a peptide, amide or arylamide. Xaa is preferably Ala, but may be most amino acids including Pro (slow action). When a terminal hydrophobic residue is followed by a prolyl residue, the two may be released as an intact Xaa-Pro dipeptide.</text>
        <dbReference type="EC" id="3.4.11.2"/>
    </reaction>
</comment>
<evidence type="ECO:0000313" key="14">
    <source>
        <dbReference type="EMBL" id="AYG94154.1"/>
    </source>
</evidence>
<dbReference type="InterPro" id="IPR050344">
    <property type="entry name" value="Peptidase_M1_aminopeptidases"/>
</dbReference>
<accession>A0A494RJU1</accession>
<dbReference type="GO" id="GO:0070006">
    <property type="term" value="F:metalloaminopeptidase activity"/>
    <property type="evidence" value="ECO:0007669"/>
    <property type="project" value="TreeGrafter"/>
</dbReference>
<evidence type="ECO:0000256" key="9">
    <source>
        <dbReference type="ARBA" id="ARBA00022801"/>
    </source>
</evidence>
<dbReference type="PANTHER" id="PTHR11533">
    <property type="entry name" value="PROTEASE M1 ZINC METALLOPROTEASE"/>
    <property type="match status" value="1"/>
</dbReference>
<evidence type="ECO:0000256" key="11">
    <source>
        <dbReference type="ARBA" id="ARBA00023049"/>
    </source>
</evidence>
<dbReference type="PRINTS" id="PR00756">
    <property type="entry name" value="ALADIPTASE"/>
</dbReference>
<organism evidence="14 15">
    <name type="scientific">Brevundimonas naejangsanensis</name>
    <dbReference type="NCBI Taxonomy" id="588932"/>
    <lineage>
        <taxon>Bacteria</taxon>
        <taxon>Pseudomonadati</taxon>
        <taxon>Pseudomonadota</taxon>
        <taxon>Alphaproteobacteria</taxon>
        <taxon>Caulobacterales</taxon>
        <taxon>Caulobacteraceae</taxon>
        <taxon>Brevundimonas</taxon>
    </lineage>
</organism>
<dbReference type="RefSeq" id="WP_121481311.1">
    <property type="nucleotide sequence ID" value="NZ_CP032707.1"/>
</dbReference>
<dbReference type="Proteomes" id="UP000276984">
    <property type="component" value="Chromosome"/>
</dbReference>
<comment type="similarity">
    <text evidence="3">Belongs to the peptidase M1 family.</text>
</comment>
<feature type="chain" id="PRO_5019842815" description="Aminopeptidase N" evidence="12">
    <location>
        <begin position="21"/>
        <end position="572"/>
    </location>
</feature>
<dbReference type="EC" id="3.4.11.2" evidence="4"/>
<dbReference type="OrthoDB" id="100605at2"/>
<evidence type="ECO:0000256" key="5">
    <source>
        <dbReference type="ARBA" id="ARBA00015611"/>
    </source>
</evidence>
<proteinExistence type="inferred from homology"/>
<dbReference type="GO" id="GO:0016020">
    <property type="term" value="C:membrane"/>
    <property type="evidence" value="ECO:0007669"/>
    <property type="project" value="TreeGrafter"/>
</dbReference>
<feature type="signal peptide" evidence="12">
    <location>
        <begin position="1"/>
        <end position="20"/>
    </location>
</feature>
<dbReference type="SUPFAM" id="SSF63737">
    <property type="entry name" value="Leukotriene A4 hydrolase N-terminal domain"/>
    <property type="match status" value="1"/>
</dbReference>
<evidence type="ECO:0000256" key="12">
    <source>
        <dbReference type="SAM" id="SignalP"/>
    </source>
</evidence>
<dbReference type="GO" id="GO:0043171">
    <property type="term" value="P:peptide catabolic process"/>
    <property type="evidence" value="ECO:0007669"/>
    <property type="project" value="TreeGrafter"/>
</dbReference>
<evidence type="ECO:0000256" key="2">
    <source>
        <dbReference type="ARBA" id="ARBA00001947"/>
    </source>
</evidence>
<dbReference type="GO" id="GO:0016285">
    <property type="term" value="F:alanyl aminopeptidase activity"/>
    <property type="evidence" value="ECO:0007669"/>
    <property type="project" value="UniProtKB-EC"/>
</dbReference>
<keyword evidence="10" id="KW-0862">Zinc</keyword>
<dbReference type="InterPro" id="IPR027268">
    <property type="entry name" value="Peptidase_M4/M1_CTD_sf"/>
</dbReference>
<comment type="cofactor">
    <cofactor evidence="2">
        <name>Zn(2+)</name>
        <dbReference type="ChEBI" id="CHEBI:29105"/>
    </cofactor>
</comment>
<dbReference type="GO" id="GO:0005737">
    <property type="term" value="C:cytoplasm"/>
    <property type="evidence" value="ECO:0007669"/>
    <property type="project" value="TreeGrafter"/>
</dbReference>
<keyword evidence="6" id="KW-0031">Aminopeptidase</keyword>
<keyword evidence="9" id="KW-0378">Hydrolase</keyword>
<dbReference type="CDD" id="cd09603">
    <property type="entry name" value="M1_APN_like"/>
    <property type="match status" value="1"/>
</dbReference>
<evidence type="ECO:0000256" key="3">
    <source>
        <dbReference type="ARBA" id="ARBA00010136"/>
    </source>
</evidence>
<keyword evidence="12" id="KW-0732">Signal</keyword>
<dbReference type="GO" id="GO:0042277">
    <property type="term" value="F:peptide binding"/>
    <property type="evidence" value="ECO:0007669"/>
    <property type="project" value="TreeGrafter"/>
</dbReference>
<sequence length="572" mass="63863">MRPLAALCLTTALLSSPALAQEKQSVAQLRDSTAFTLSSGTARRGSQKVVRFDKADLSFTVLPDEQALRGEATLTFAPLAPIEFIDLDLDAVFDIIEIQLNGQSLPPGAWSNPEGRLSIALPRTFAVDEVVNVRIAYAGRPHQAKRAPWDGGFVWTTTPDGQPWVASAVQGEGCDLFWPCIDHPQGEPDRVDLHITVPSDLSAPANGRFLGKTDNGDGTTTWNWTARQPDTYAISLNVGSYMEMSADYPSRFGKVIPLRFWRLASDDPAKAQALFDEFPKMMDFFEATIGPFPFGDEKMGVVETPHLGMEHQTINAYGNGYKLDGKGYDWLLQHELAHEWFGNQMTNADWDDMWLHEGFGTYMQPLYARWLNGERAMQAELQTMRLTLANRFPVVSGRPQDAGTVYNAETGPALDLYYKGALIAHTLRLYIGDDAFYESLRRLVYGRPDPKPGNFQPRYATTPEYVAIVNEVTGRDLGWFFDAYLYQAALPDLVMTRDGERVSLEWKTGNARPFPLPVEIEVDGKRRVLPMADGRATFSAPASAHILLDPGSKVLRRLEYLERWKASQTPKT</sequence>
<name>A0A494RJU1_9CAUL</name>
<gene>
    <name evidence="14" type="ORF">D8I30_02350</name>
</gene>
<dbReference type="GO" id="GO:0006508">
    <property type="term" value="P:proteolysis"/>
    <property type="evidence" value="ECO:0007669"/>
    <property type="project" value="UniProtKB-KW"/>
</dbReference>
<keyword evidence="8" id="KW-0479">Metal-binding</keyword>
<evidence type="ECO:0000256" key="8">
    <source>
        <dbReference type="ARBA" id="ARBA00022723"/>
    </source>
</evidence>
<dbReference type="AlphaFoldDB" id="A0A494RJU1"/>
<evidence type="ECO:0000256" key="7">
    <source>
        <dbReference type="ARBA" id="ARBA00022670"/>
    </source>
</evidence>
<reference evidence="14 15" key="1">
    <citation type="submission" date="2018-10" db="EMBL/GenBank/DDBJ databases">
        <title>Complete genome sequence of Brevundimonas naejangsanensis BRV3.</title>
        <authorList>
            <person name="Berrios L."/>
            <person name="Ely B."/>
        </authorList>
    </citation>
    <scope>NUCLEOTIDE SEQUENCE [LARGE SCALE GENOMIC DNA]</scope>
    <source>
        <strain evidence="14 15">BRV3</strain>
    </source>
</reference>
<dbReference type="PANTHER" id="PTHR11533:SF174">
    <property type="entry name" value="PUROMYCIN-SENSITIVE AMINOPEPTIDASE-RELATED"/>
    <property type="match status" value="1"/>
</dbReference>
<keyword evidence="7" id="KW-0645">Protease</keyword>
<dbReference type="GO" id="GO:0008270">
    <property type="term" value="F:zinc ion binding"/>
    <property type="evidence" value="ECO:0007669"/>
    <property type="project" value="InterPro"/>
</dbReference>
<evidence type="ECO:0000256" key="10">
    <source>
        <dbReference type="ARBA" id="ARBA00022833"/>
    </source>
</evidence>
<dbReference type="InterPro" id="IPR014782">
    <property type="entry name" value="Peptidase_M1_dom"/>
</dbReference>